<evidence type="ECO:0000313" key="4">
    <source>
        <dbReference type="Proteomes" id="UP001190700"/>
    </source>
</evidence>
<keyword evidence="2" id="KW-0472">Membrane</keyword>
<dbReference type="AlphaFoldDB" id="A0AAE0GT21"/>
<organism evidence="3 4">
    <name type="scientific">Cymbomonas tetramitiformis</name>
    <dbReference type="NCBI Taxonomy" id="36881"/>
    <lineage>
        <taxon>Eukaryota</taxon>
        <taxon>Viridiplantae</taxon>
        <taxon>Chlorophyta</taxon>
        <taxon>Pyramimonadophyceae</taxon>
        <taxon>Pyramimonadales</taxon>
        <taxon>Pyramimonadaceae</taxon>
        <taxon>Cymbomonas</taxon>
    </lineage>
</organism>
<gene>
    <name evidence="3" type="ORF">CYMTET_8681</name>
</gene>
<accession>A0AAE0GT21</accession>
<feature type="transmembrane region" description="Helical" evidence="2">
    <location>
        <begin position="43"/>
        <end position="65"/>
    </location>
</feature>
<evidence type="ECO:0000256" key="2">
    <source>
        <dbReference type="SAM" id="Phobius"/>
    </source>
</evidence>
<feature type="region of interest" description="Disordered" evidence="1">
    <location>
        <begin position="170"/>
        <end position="202"/>
    </location>
</feature>
<comment type="caution">
    <text evidence="3">The sequence shown here is derived from an EMBL/GenBank/DDBJ whole genome shotgun (WGS) entry which is preliminary data.</text>
</comment>
<feature type="compositionally biased region" description="Acidic residues" evidence="1">
    <location>
        <begin position="266"/>
        <end position="280"/>
    </location>
</feature>
<name>A0AAE0GT21_9CHLO</name>
<dbReference type="EMBL" id="LGRX02002703">
    <property type="protein sequence ID" value="KAK3283632.1"/>
    <property type="molecule type" value="Genomic_DNA"/>
</dbReference>
<protein>
    <submittedName>
        <fullName evidence="3">Uncharacterized protein</fullName>
    </submittedName>
</protein>
<sequence length="280" mass="30345">MNFMEMLFDCEAVAYVDEDISAVRENWVRLDVSVQCFDRSWKLSAFLAIFTIVWYTFGFPTMLFLRMSYLRRHVKARLRLSELPLHVRSMMLLGHWTFVNLQDQVLFELSSHLMPRSKLRRRHGSDRSPRRPKSAAVEMTAAKMMAAAETTVAETAATGALPETRVAEAVAAETTAEAETAVGGGGRDGYGFGGDDGGETTETGTVTVKELKLAETTVVMTVTAGAGIKTTMAVAHTAVAETATDSSEMAGAETAALPAKASTRADDDDDDDGDDNEIGS</sequence>
<dbReference type="Proteomes" id="UP001190700">
    <property type="component" value="Unassembled WGS sequence"/>
</dbReference>
<proteinExistence type="predicted"/>
<keyword evidence="4" id="KW-1185">Reference proteome</keyword>
<feature type="compositionally biased region" description="Low complexity" evidence="1">
    <location>
        <begin position="170"/>
        <end position="181"/>
    </location>
</feature>
<evidence type="ECO:0000256" key="1">
    <source>
        <dbReference type="SAM" id="MobiDB-lite"/>
    </source>
</evidence>
<keyword evidence="2" id="KW-0812">Transmembrane</keyword>
<evidence type="ECO:0000313" key="3">
    <source>
        <dbReference type="EMBL" id="KAK3283632.1"/>
    </source>
</evidence>
<feature type="compositionally biased region" description="Gly residues" evidence="1">
    <location>
        <begin position="182"/>
        <end position="195"/>
    </location>
</feature>
<feature type="region of interest" description="Disordered" evidence="1">
    <location>
        <begin position="242"/>
        <end position="280"/>
    </location>
</feature>
<reference evidence="3 4" key="1">
    <citation type="journal article" date="2015" name="Genome Biol. Evol.">
        <title>Comparative Genomics of a Bacterivorous Green Alga Reveals Evolutionary Causalities and Consequences of Phago-Mixotrophic Mode of Nutrition.</title>
        <authorList>
            <person name="Burns J.A."/>
            <person name="Paasch A."/>
            <person name="Narechania A."/>
            <person name="Kim E."/>
        </authorList>
    </citation>
    <scope>NUCLEOTIDE SEQUENCE [LARGE SCALE GENOMIC DNA]</scope>
    <source>
        <strain evidence="3 4">PLY_AMNH</strain>
    </source>
</reference>
<keyword evidence="2" id="KW-1133">Transmembrane helix</keyword>